<dbReference type="Proteomes" id="UP000198816">
    <property type="component" value="Unassembled WGS sequence"/>
</dbReference>
<keyword evidence="4" id="KW-1185">Reference proteome</keyword>
<dbReference type="SUPFAM" id="SSF52540">
    <property type="entry name" value="P-loop containing nucleoside triphosphate hydrolases"/>
    <property type="match status" value="1"/>
</dbReference>
<dbReference type="STRING" id="1058.SAMN05421783_1102"/>
<evidence type="ECO:0000313" key="3">
    <source>
        <dbReference type="EMBL" id="SDW87503.1"/>
    </source>
</evidence>
<protein>
    <submittedName>
        <fullName evidence="3">AAA domain-containing protein</fullName>
    </submittedName>
</protein>
<gene>
    <name evidence="3" type="ORF">SAMN05421783_1102</name>
</gene>
<accession>A0A1H2X3L0</accession>
<dbReference type="RefSeq" id="WP_175534602.1">
    <property type="nucleotide sequence ID" value="NZ_FNNZ01000010.1"/>
</dbReference>
<sequence>MTEIIRAQLPRGPNGEKDPNDFARSGNVHILNDAIAEQAKAAGPAPPRFHLLTPDELASRPAAQYRIKRVLPAEGIAVIYGPPKSGKTFIVLDAAAAITEGREWFGYRTRPCPIVYVGLEGEGGLSQRWQAYRLVKGDAGKDRLKFVTAQLSLLLADDITDLANAIKAARADAGIVVIDTLNAASPGADENSSVDMGRIIAAAKRLQATLGGLVLLVHHAGKELSRGLRGHSSLSGAVDAILEVSRDNNDNREWAVTRAKDGPESEPRPFRLDVVEIGTDEDGDPITSCIVEPVEHKSGEVARHRKPPGGNQKIALEAIGEALKASSEYGKSGAPDFRPCVRYDAAVDAAADRLPVEKKRTRERARLAVQGLVSAGHLSYQDDWVWLP</sequence>
<feature type="domain" description="AAA+ ATPase" evidence="2">
    <location>
        <begin position="73"/>
        <end position="248"/>
    </location>
</feature>
<feature type="region of interest" description="Disordered" evidence="1">
    <location>
        <begin position="1"/>
        <end position="20"/>
    </location>
</feature>
<dbReference type="Gene3D" id="3.40.50.300">
    <property type="entry name" value="P-loop containing nucleotide triphosphate hydrolases"/>
    <property type="match status" value="1"/>
</dbReference>
<evidence type="ECO:0000313" key="4">
    <source>
        <dbReference type="Proteomes" id="UP000198816"/>
    </source>
</evidence>
<proteinExistence type="predicted"/>
<dbReference type="InterPro" id="IPR003593">
    <property type="entry name" value="AAA+_ATPase"/>
</dbReference>
<organism evidence="3 4">
    <name type="scientific">Thiocapsa roseopersicina</name>
    <dbReference type="NCBI Taxonomy" id="1058"/>
    <lineage>
        <taxon>Bacteria</taxon>
        <taxon>Pseudomonadati</taxon>
        <taxon>Pseudomonadota</taxon>
        <taxon>Gammaproteobacteria</taxon>
        <taxon>Chromatiales</taxon>
        <taxon>Chromatiaceae</taxon>
        <taxon>Thiocapsa</taxon>
    </lineage>
</organism>
<dbReference type="InterPro" id="IPR027417">
    <property type="entry name" value="P-loop_NTPase"/>
</dbReference>
<dbReference type="EMBL" id="FNNZ01000010">
    <property type="protein sequence ID" value="SDW87503.1"/>
    <property type="molecule type" value="Genomic_DNA"/>
</dbReference>
<evidence type="ECO:0000259" key="2">
    <source>
        <dbReference type="SMART" id="SM00382"/>
    </source>
</evidence>
<evidence type="ECO:0000256" key="1">
    <source>
        <dbReference type="SAM" id="MobiDB-lite"/>
    </source>
</evidence>
<name>A0A1H2X3L0_THIRO</name>
<dbReference type="AlphaFoldDB" id="A0A1H2X3L0"/>
<reference evidence="4" key="1">
    <citation type="submission" date="2016-10" db="EMBL/GenBank/DDBJ databases">
        <authorList>
            <person name="Varghese N."/>
            <person name="Submissions S."/>
        </authorList>
    </citation>
    <scope>NUCLEOTIDE SEQUENCE [LARGE SCALE GENOMIC DNA]</scope>
    <source>
        <strain evidence="4">DSM 217</strain>
    </source>
</reference>
<dbReference type="SMART" id="SM00382">
    <property type="entry name" value="AAA"/>
    <property type="match status" value="1"/>
</dbReference>
<dbReference type="Pfam" id="PF13481">
    <property type="entry name" value="AAA_25"/>
    <property type="match status" value="1"/>
</dbReference>